<dbReference type="GO" id="GO:0004758">
    <property type="term" value="F:serine C-palmitoyltransferase activity"/>
    <property type="evidence" value="ECO:0007669"/>
    <property type="project" value="TreeGrafter"/>
</dbReference>
<name>A0A540LW37_MALBA</name>
<evidence type="ECO:0000313" key="3">
    <source>
        <dbReference type="EMBL" id="TQD90721.1"/>
    </source>
</evidence>
<dbReference type="STRING" id="106549.A0A540LW37"/>
<keyword evidence="2" id="KW-0808">Transferase</keyword>
<dbReference type="SUPFAM" id="SSF53383">
    <property type="entry name" value="PLP-dependent transferases"/>
    <property type="match status" value="1"/>
</dbReference>
<comment type="cofactor">
    <cofactor evidence="1">
        <name>pyridoxal 5'-phosphate</name>
        <dbReference type="ChEBI" id="CHEBI:597326"/>
    </cofactor>
</comment>
<evidence type="ECO:0000256" key="2">
    <source>
        <dbReference type="ARBA" id="ARBA00022679"/>
    </source>
</evidence>
<accession>A0A540LW37</accession>
<evidence type="ECO:0000256" key="1">
    <source>
        <dbReference type="ARBA" id="ARBA00001933"/>
    </source>
</evidence>
<dbReference type="GO" id="GO:0016020">
    <property type="term" value="C:membrane"/>
    <property type="evidence" value="ECO:0007669"/>
    <property type="project" value="GOC"/>
</dbReference>
<organism evidence="3 4">
    <name type="scientific">Malus baccata</name>
    <name type="common">Siberian crab apple</name>
    <name type="synonym">Pyrus baccata</name>
    <dbReference type="NCBI Taxonomy" id="106549"/>
    <lineage>
        <taxon>Eukaryota</taxon>
        <taxon>Viridiplantae</taxon>
        <taxon>Streptophyta</taxon>
        <taxon>Embryophyta</taxon>
        <taxon>Tracheophyta</taxon>
        <taxon>Spermatophyta</taxon>
        <taxon>Magnoliopsida</taxon>
        <taxon>eudicotyledons</taxon>
        <taxon>Gunneridae</taxon>
        <taxon>Pentapetalae</taxon>
        <taxon>rosids</taxon>
        <taxon>fabids</taxon>
        <taxon>Rosales</taxon>
        <taxon>Rosaceae</taxon>
        <taxon>Amygdaloideae</taxon>
        <taxon>Maleae</taxon>
        <taxon>Malus</taxon>
    </lineage>
</organism>
<evidence type="ECO:0000313" key="4">
    <source>
        <dbReference type="Proteomes" id="UP000315295"/>
    </source>
</evidence>
<protein>
    <recommendedName>
        <fullName evidence="5">Aminotransferase class I/classII domain-containing protein</fullName>
    </recommendedName>
</protein>
<evidence type="ECO:0008006" key="5">
    <source>
        <dbReference type="Google" id="ProtNLM"/>
    </source>
</evidence>
<dbReference type="Proteomes" id="UP000315295">
    <property type="component" value="Unassembled WGS sequence"/>
</dbReference>
<dbReference type="EMBL" id="VIEB01000444">
    <property type="protein sequence ID" value="TQD90721.1"/>
    <property type="molecule type" value="Genomic_DNA"/>
</dbReference>
<dbReference type="GO" id="GO:0046512">
    <property type="term" value="P:sphingosine biosynthetic process"/>
    <property type="evidence" value="ECO:0007669"/>
    <property type="project" value="TreeGrafter"/>
</dbReference>
<keyword evidence="4" id="KW-1185">Reference proteome</keyword>
<dbReference type="InterPro" id="IPR015424">
    <property type="entry name" value="PyrdxlP-dep_Trfase"/>
</dbReference>
<dbReference type="GO" id="GO:0046513">
    <property type="term" value="P:ceramide biosynthetic process"/>
    <property type="evidence" value="ECO:0007669"/>
    <property type="project" value="TreeGrafter"/>
</dbReference>
<dbReference type="AlphaFoldDB" id="A0A540LW37"/>
<proteinExistence type="predicted"/>
<gene>
    <name evidence="3" type="ORF">C1H46_023724</name>
</gene>
<dbReference type="GO" id="GO:0017059">
    <property type="term" value="C:serine palmitoyltransferase complex"/>
    <property type="evidence" value="ECO:0007669"/>
    <property type="project" value="TreeGrafter"/>
</dbReference>
<reference evidence="3 4" key="1">
    <citation type="journal article" date="2019" name="G3 (Bethesda)">
        <title>Sequencing of a Wild Apple (Malus baccata) Genome Unravels the Differences Between Cultivated and Wild Apple Species Regarding Disease Resistance and Cold Tolerance.</title>
        <authorList>
            <person name="Chen X."/>
        </authorList>
    </citation>
    <scope>NUCLEOTIDE SEQUENCE [LARGE SCALE GENOMIC DNA]</scope>
    <source>
        <strain evidence="4">cv. Shandingzi</strain>
        <tissue evidence="3">Leaves</tissue>
    </source>
</reference>
<sequence>MGYVTSSAILPVLMGKGGLIASDSLNHSSIVNGTRGSGARVCVFQHNSFK</sequence>
<dbReference type="PANTHER" id="PTHR13693:SF3">
    <property type="entry name" value="LD36009P"/>
    <property type="match status" value="1"/>
</dbReference>
<dbReference type="InterPro" id="IPR015421">
    <property type="entry name" value="PyrdxlP-dep_Trfase_major"/>
</dbReference>
<dbReference type="InterPro" id="IPR050087">
    <property type="entry name" value="AON_synthase_class-II"/>
</dbReference>
<dbReference type="Gene3D" id="3.40.640.10">
    <property type="entry name" value="Type I PLP-dependent aspartate aminotransferase-like (Major domain)"/>
    <property type="match status" value="1"/>
</dbReference>
<dbReference type="PANTHER" id="PTHR13693">
    <property type="entry name" value="CLASS II AMINOTRANSFERASE/8-AMINO-7-OXONONANOATE SYNTHASE"/>
    <property type="match status" value="1"/>
</dbReference>
<comment type="caution">
    <text evidence="3">The sequence shown here is derived from an EMBL/GenBank/DDBJ whole genome shotgun (WGS) entry which is preliminary data.</text>
</comment>